<feature type="coiled-coil region" evidence="1">
    <location>
        <begin position="28"/>
        <end position="58"/>
    </location>
</feature>
<protein>
    <submittedName>
        <fullName evidence="2">Uncharacterized protein</fullName>
    </submittedName>
</protein>
<accession>A0A9D1WVU6</accession>
<name>A0A9D1WVU6_9FIRM</name>
<gene>
    <name evidence="2" type="ORF">H9735_06890</name>
</gene>
<dbReference type="Proteomes" id="UP000886721">
    <property type="component" value="Unassembled WGS sequence"/>
</dbReference>
<reference evidence="2" key="1">
    <citation type="journal article" date="2021" name="PeerJ">
        <title>Extensive microbial diversity within the chicken gut microbiome revealed by metagenomics and culture.</title>
        <authorList>
            <person name="Gilroy R."/>
            <person name="Ravi A."/>
            <person name="Getino M."/>
            <person name="Pursley I."/>
            <person name="Horton D.L."/>
            <person name="Alikhan N.F."/>
            <person name="Baker D."/>
            <person name="Gharbi K."/>
            <person name="Hall N."/>
            <person name="Watson M."/>
            <person name="Adriaenssens E.M."/>
            <person name="Foster-Nyarko E."/>
            <person name="Jarju S."/>
            <person name="Secka A."/>
            <person name="Antonio M."/>
            <person name="Oren A."/>
            <person name="Chaudhuri R.R."/>
            <person name="La Ragione R."/>
            <person name="Hildebrand F."/>
            <person name="Pallen M.J."/>
        </authorList>
    </citation>
    <scope>NUCLEOTIDE SEQUENCE</scope>
    <source>
        <strain evidence="2">CHK191-13928</strain>
    </source>
</reference>
<reference evidence="2" key="2">
    <citation type="submission" date="2021-04" db="EMBL/GenBank/DDBJ databases">
        <authorList>
            <person name="Gilroy R."/>
        </authorList>
    </citation>
    <scope>NUCLEOTIDE SEQUENCE</scope>
    <source>
        <strain evidence="2">CHK191-13928</strain>
    </source>
</reference>
<dbReference type="AlphaFoldDB" id="A0A9D1WVU6"/>
<comment type="caution">
    <text evidence="2">The sequence shown here is derived from an EMBL/GenBank/DDBJ whole genome shotgun (WGS) entry which is preliminary data.</text>
</comment>
<sequence length="59" mass="7053">MGLLTRKTDHNPYSRDIDELLDRMDEKKEEEKEIAGSYEESLKKIEERIKELGILEEEE</sequence>
<keyword evidence="1" id="KW-0175">Coiled coil</keyword>
<evidence type="ECO:0000313" key="3">
    <source>
        <dbReference type="Proteomes" id="UP000886721"/>
    </source>
</evidence>
<dbReference type="EMBL" id="DXEM01000021">
    <property type="protein sequence ID" value="HIX67837.1"/>
    <property type="molecule type" value="Genomic_DNA"/>
</dbReference>
<evidence type="ECO:0000313" key="2">
    <source>
        <dbReference type="EMBL" id="HIX67837.1"/>
    </source>
</evidence>
<evidence type="ECO:0000256" key="1">
    <source>
        <dbReference type="SAM" id="Coils"/>
    </source>
</evidence>
<proteinExistence type="predicted"/>
<organism evidence="2 3">
    <name type="scientific">Candidatus Anaerostipes excrementavium</name>
    <dbReference type="NCBI Taxonomy" id="2838463"/>
    <lineage>
        <taxon>Bacteria</taxon>
        <taxon>Bacillati</taxon>
        <taxon>Bacillota</taxon>
        <taxon>Clostridia</taxon>
        <taxon>Lachnospirales</taxon>
        <taxon>Lachnospiraceae</taxon>
        <taxon>Anaerostipes</taxon>
    </lineage>
</organism>